<dbReference type="KEGG" id="fcy:FRACYDRAFT_275431"/>
<evidence type="ECO:0000256" key="2">
    <source>
        <dbReference type="ARBA" id="ARBA00010152"/>
    </source>
</evidence>
<dbReference type="InParanoid" id="A0A1E7FEX8"/>
<evidence type="ECO:0000256" key="4">
    <source>
        <dbReference type="ARBA" id="ARBA00022980"/>
    </source>
</evidence>
<dbReference type="OrthoDB" id="408933at2759"/>
<keyword evidence="6" id="KW-0687">Ribonucleoprotein</keyword>
<evidence type="ECO:0000313" key="9">
    <source>
        <dbReference type="Proteomes" id="UP000095751"/>
    </source>
</evidence>
<evidence type="ECO:0000256" key="1">
    <source>
        <dbReference type="ARBA" id="ARBA00004173"/>
    </source>
</evidence>
<evidence type="ECO:0000256" key="3">
    <source>
        <dbReference type="ARBA" id="ARBA00022946"/>
    </source>
</evidence>
<organism evidence="8 9">
    <name type="scientific">Fragilariopsis cylindrus CCMP1102</name>
    <dbReference type="NCBI Taxonomy" id="635003"/>
    <lineage>
        <taxon>Eukaryota</taxon>
        <taxon>Sar</taxon>
        <taxon>Stramenopiles</taxon>
        <taxon>Ochrophyta</taxon>
        <taxon>Bacillariophyta</taxon>
        <taxon>Bacillariophyceae</taxon>
        <taxon>Bacillariophycidae</taxon>
        <taxon>Bacillariales</taxon>
        <taxon>Bacillariaceae</taxon>
        <taxon>Fragilariopsis</taxon>
    </lineage>
</organism>
<evidence type="ECO:0000256" key="5">
    <source>
        <dbReference type="ARBA" id="ARBA00023128"/>
    </source>
</evidence>
<dbReference type="EMBL" id="KV784358">
    <property type="protein sequence ID" value="OEU16686.1"/>
    <property type="molecule type" value="Genomic_DNA"/>
</dbReference>
<dbReference type="GO" id="GO:0003735">
    <property type="term" value="F:structural constituent of ribosome"/>
    <property type="evidence" value="ECO:0007669"/>
    <property type="project" value="InterPro"/>
</dbReference>
<dbReference type="InterPro" id="IPR019189">
    <property type="entry name" value="Ribosomal_mL41"/>
</dbReference>
<reference evidence="8 9" key="1">
    <citation type="submission" date="2016-09" db="EMBL/GenBank/DDBJ databases">
        <title>Extensive genetic diversity and differential bi-allelic expression allows diatom success in the polar Southern Ocean.</title>
        <authorList>
            <consortium name="DOE Joint Genome Institute"/>
            <person name="Mock T."/>
            <person name="Otillar R.P."/>
            <person name="Strauss J."/>
            <person name="Dupont C."/>
            <person name="Frickenhaus S."/>
            <person name="Maumus F."/>
            <person name="Mcmullan M."/>
            <person name="Sanges R."/>
            <person name="Schmutz J."/>
            <person name="Toseland A."/>
            <person name="Valas R."/>
            <person name="Veluchamy A."/>
            <person name="Ward B.J."/>
            <person name="Allen A."/>
            <person name="Barry K."/>
            <person name="Falciatore A."/>
            <person name="Ferrante M."/>
            <person name="Fortunato A.E."/>
            <person name="Gloeckner G."/>
            <person name="Gruber A."/>
            <person name="Hipkin R."/>
            <person name="Janech M."/>
            <person name="Kroth P."/>
            <person name="Leese F."/>
            <person name="Lindquist E."/>
            <person name="Lyon B.R."/>
            <person name="Martin J."/>
            <person name="Mayer C."/>
            <person name="Parker M."/>
            <person name="Quesneville H."/>
            <person name="Raymond J."/>
            <person name="Uhlig C."/>
            <person name="Valentin K.U."/>
            <person name="Worden A.Z."/>
            <person name="Armbrust E.V."/>
            <person name="Bowler C."/>
            <person name="Green B."/>
            <person name="Moulton V."/>
            <person name="Van Oosterhout C."/>
            <person name="Grigoriev I."/>
        </authorList>
    </citation>
    <scope>NUCLEOTIDE SEQUENCE [LARGE SCALE GENOMIC DNA]</scope>
    <source>
        <strain evidence="8 9">CCMP1102</strain>
    </source>
</reference>
<dbReference type="Pfam" id="PF09809">
    <property type="entry name" value="MRP-L27"/>
    <property type="match status" value="1"/>
</dbReference>
<comment type="similarity">
    <text evidence="2">Belongs to the mitochondrion-specific ribosomal protein mL41 family.</text>
</comment>
<dbReference type="GO" id="GO:0005762">
    <property type="term" value="C:mitochondrial large ribosomal subunit"/>
    <property type="evidence" value="ECO:0007669"/>
    <property type="project" value="InterPro"/>
</dbReference>
<keyword evidence="5" id="KW-0496">Mitochondrion</keyword>
<dbReference type="Proteomes" id="UP000095751">
    <property type="component" value="Unassembled WGS sequence"/>
</dbReference>
<gene>
    <name evidence="8" type="ORF">FRACYDRAFT_275431</name>
</gene>
<keyword evidence="9" id="KW-1185">Reference proteome</keyword>
<keyword evidence="4" id="KW-0689">Ribosomal protein</keyword>
<proteinExistence type="inferred from homology"/>
<evidence type="ECO:0000256" key="6">
    <source>
        <dbReference type="ARBA" id="ARBA00023274"/>
    </source>
</evidence>
<dbReference type="AlphaFoldDB" id="A0A1E7FEX8"/>
<protein>
    <submittedName>
        <fullName evidence="8">Uncharacterized protein</fullName>
    </submittedName>
</protein>
<evidence type="ECO:0000256" key="7">
    <source>
        <dbReference type="SAM" id="MobiDB-lite"/>
    </source>
</evidence>
<accession>A0A1E7FEX8</accession>
<name>A0A1E7FEX8_9STRA</name>
<feature type="region of interest" description="Disordered" evidence="7">
    <location>
        <begin position="1"/>
        <end position="20"/>
    </location>
</feature>
<evidence type="ECO:0000313" key="8">
    <source>
        <dbReference type="EMBL" id="OEU16686.1"/>
    </source>
</evidence>
<dbReference type="PANTHER" id="PTHR21338">
    <property type="entry name" value="MITOCHONDRIAL RIBOSOMAL PROTEIN L41"/>
    <property type="match status" value="1"/>
</dbReference>
<sequence>MPLTTKRAGKGFYKGKGGTKEGRLNSKAKFITDPRKQVELIVPDLEGFTLKAYIARTASKFAPELRRRPGQV</sequence>
<keyword evidence="3" id="KW-0809">Transit peptide</keyword>
<dbReference type="GO" id="GO:0006412">
    <property type="term" value="P:translation"/>
    <property type="evidence" value="ECO:0007669"/>
    <property type="project" value="TreeGrafter"/>
</dbReference>
<dbReference type="PANTHER" id="PTHR21338:SF0">
    <property type="entry name" value="LARGE RIBOSOMAL SUBUNIT PROTEIN ML41"/>
    <property type="match status" value="1"/>
</dbReference>
<comment type="subcellular location">
    <subcellularLocation>
        <location evidence="1">Mitochondrion</location>
    </subcellularLocation>
</comment>